<feature type="domain" description="SF4 helicase" evidence="13">
    <location>
        <begin position="175"/>
        <end position="442"/>
    </location>
</feature>
<dbReference type="GO" id="GO:0042802">
    <property type="term" value="F:identical protein binding"/>
    <property type="evidence" value="ECO:0007669"/>
    <property type="project" value="UniProtKB-ARBA"/>
</dbReference>
<comment type="caution">
    <text evidence="14">The sequence shown here is derived from an EMBL/GenBank/DDBJ whole genome shotgun (WGS) entry which is preliminary data.</text>
</comment>
<proteinExistence type="inferred from homology"/>
<sequence length="447" mass="49882">MIDRVPPQNIEAEQSVLGAMIISRDAITEAAQLLVDTDFYREAHRITFSVMIDIFNRNDPVDLITVTEQLRKTNQLEKVGGITFLTALANSVPTAANIAYHAKIVKEKAQLRALINTATTIAAMGYEDDENVDTILDKSEKMVLEVAANRTVGDFMPIKTILLDTFSKIEQMHEAKGGITGLSTGFKDLDKLTSGFQPSDLILVAARPSMGKTAFTLNIATHAAVRKKEPVAFFSLEMSKEQLVQRMLCSEGTIDSQRMRTGGLVDDDWQRLISAADRLSSAPIFIDDTPGITIMELRSKARRLKIEKGLSLVIIDYLQLMQGRGGSRGDNRQQEISEISRSLKALARELNVPVVALSQLSRSVESRQIKKPMLSDLRESGSLEQDADIVMFLYREDYYDPDTENKNITDVIIAKHRNGPVDTIQLYFQKEFTRFGNLAREQMPPAP</sequence>
<evidence type="ECO:0000259" key="13">
    <source>
        <dbReference type="PROSITE" id="PS51199"/>
    </source>
</evidence>
<dbReference type="AlphaFoldDB" id="A0A4R3K6J0"/>
<dbReference type="GO" id="GO:0006269">
    <property type="term" value="P:DNA replication, synthesis of primer"/>
    <property type="evidence" value="ECO:0007669"/>
    <property type="project" value="UniProtKB-UniRule"/>
</dbReference>
<dbReference type="GO" id="GO:0005829">
    <property type="term" value="C:cytosol"/>
    <property type="evidence" value="ECO:0007669"/>
    <property type="project" value="TreeGrafter"/>
</dbReference>
<dbReference type="SUPFAM" id="SSF52540">
    <property type="entry name" value="P-loop containing nucleoside triphosphate hydrolases"/>
    <property type="match status" value="1"/>
</dbReference>
<dbReference type="InterPro" id="IPR036185">
    <property type="entry name" value="DNA_heli_DnaB-like_N_sf"/>
</dbReference>
<organism evidence="14 15">
    <name type="scientific">Pectinatus cerevisiiphilus</name>
    <dbReference type="NCBI Taxonomy" id="86956"/>
    <lineage>
        <taxon>Bacteria</taxon>
        <taxon>Bacillati</taxon>
        <taxon>Bacillota</taxon>
        <taxon>Negativicutes</taxon>
        <taxon>Selenomonadales</taxon>
        <taxon>Selenomonadaceae</taxon>
        <taxon>Pectinatus</taxon>
    </lineage>
</organism>
<protein>
    <recommendedName>
        <fullName evidence="11 12">Replicative DNA helicase</fullName>
        <ecNumber evidence="11 12">5.6.2.3</ecNumber>
    </recommendedName>
</protein>
<evidence type="ECO:0000256" key="7">
    <source>
        <dbReference type="ARBA" id="ARBA00022840"/>
    </source>
</evidence>
<evidence type="ECO:0000256" key="1">
    <source>
        <dbReference type="ARBA" id="ARBA00008428"/>
    </source>
</evidence>
<evidence type="ECO:0000313" key="14">
    <source>
        <dbReference type="EMBL" id="TCS78435.1"/>
    </source>
</evidence>
<evidence type="ECO:0000256" key="5">
    <source>
        <dbReference type="ARBA" id="ARBA00022801"/>
    </source>
</evidence>
<dbReference type="NCBIfam" id="NF004384">
    <property type="entry name" value="PRK05748.1"/>
    <property type="match status" value="1"/>
</dbReference>
<evidence type="ECO:0000256" key="11">
    <source>
        <dbReference type="NCBIfam" id="TIGR00665"/>
    </source>
</evidence>
<dbReference type="Pfam" id="PF00772">
    <property type="entry name" value="DnaB"/>
    <property type="match status" value="1"/>
</dbReference>
<evidence type="ECO:0000256" key="9">
    <source>
        <dbReference type="ARBA" id="ARBA00023235"/>
    </source>
</evidence>
<dbReference type="OrthoDB" id="9773982at2"/>
<dbReference type="GO" id="GO:0016887">
    <property type="term" value="F:ATP hydrolysis activity"/>
    <property type="evidence" value="ECO:0007669"/>
    <property type="project" value="RHEA"/>
</dbReference>
<evidence type="ECO:0000256" key="12">
    <source>
        <dbReference type="RuleBase" id="RU362085"/>
    </source>
</evidence>
<dbReference type="InterPro" id="IPR016136">
    <property type="entry name" value="DNA_helicase_N/primase_C"/>
</dbReference>
<keyword evidence="6 12" id="KW-0347">Helicase</keyword>
<dbReference type="EC" id="5.6.2.3" evidence="11 12"/>
<evidence type="ECO:0000256" key="2">
    <source>
        <dbReference type="ARBA" id="ARBA00022515"/>
    </source>
</evidence>
<dbReference type="Proteomes" id="UP000295188">
    <property type="component" value="Unassembled WGS sequence"/>
</dbReference>
<dbReference type="FunFam" id="1.10.860.10:FF:000001">
    <property type="entry name" value="Replicative DNA helicase"/>
    <property type="match status" value="1"/>
</dbReference>
<dbReference type="EMBL" id="SMAA01000010">
    <property type="protein sequence ID" value="TCS78435.1"/>
    <property type="molecule type" value="Genomic_DNA"/>
</dbReference>
<comment type="function">
    <text evidence="12">The main replicative DNA helicase, it participates in initiation and elongation during chromosome replication. Travels ahead of the DNA replisome, separating dsDNA into templates for DNA synthesis. A processive ATP-dependent 5'-3' DNA helicase it has DNA-dependent ATPase activity.</text>
</comment>
<evidence type="ECO:0000256" key="6">
    <source>
        <dbReference type="ARBA" id="ARBA00022806"/>
    </source>
</evidence>
<dbReference type="GO" id="GO:0005524">
    <property type="term" value="F:ATP binding"/>
    <property type="evidence" value="ECO:0007669"/>
    <property type="project" value="UniProtKB-UniRule"/>
</dbReference>
<dbReference type="PANTHER" id="PTHR30153">
    <property type="entry name" value="REPLICATIVE DNA HELICASE DNAB"/>
    <property type="match status" value="1"/>
</dbReference>
<gene>
    <name evidence="14" type="ORF">EDC37_11070</name>
</gene>
<keyword evidence="3 12" id="KW-0235">DNA replication</keyword>
<dbReference type="PANTHER" id="PTHR30153:SF2">
    <property type="entry name" value="REPLICATIVE DNA HELICASE"/>
    <property type="match status" value="1"/>
</dbReference>
<keyword evidence="9" id="KW-0413">Isomerase</keyword>
<keyword evidence="7 12" id="KW-0067">ATP-binding</keyword>
<dbReference type="GO" id="GO:0043139">
    <property type="term" value="F:5'-3' DNA helicase activity"/>
    <property type="evidence" value="ECO:0007669"/>
    <property type="project" value="UniProtKB-EC"/>
</dbReference>
<dbReference type="InterPro" id="IPR007693">
    <property type="entry name" value="DNA_helicase_DnaB-like_N"/>
</dbReference>
<dbReference type="Gene3D" id="3.40.50.300">
    <property type="entry name" value="P-loop containing nucleotide triphosphate hydrolases"/>
    <property type="match status" value="1"/>
</dbReference>
<dbReference type="InterPro" id="IPR007694">
    <property type="entry name" value="DNA_helicase_DnaB-like_C"/>
</dbReference>
<keyword evidence="8 12" id="KW-0238">DNA-binding</keyword>
<dbReference type="PROSITE" id="PS51199">
    <property type="entry name" value="SF4_HELICASE"/>
    <property type="match status" value="1"/>
</dbReference>
<evidence type="ECO:0000313" key="15">
    <source>
        <dbReference type="Proteomes" id="UP000295188"/>
    </source>
</evidence>
<keyword evidence="5 12" id="KW-0378">Hydrolase</keyword>
<dbReference type="Pfam" id="PF03796">
    <property type="entry name" value="DnaB_C"/>
    <property type="match status" value="1"/>
</dbReference>
<keyword evidence="4 12" id="KW-0547">Nucleotide-binding</keyword>
<evidence type="ECO:0000256" key="8">
    <source>
        <dbReference type="ARBA" id="ARBA00023125"/>
    </source>
</evidence>
<comment type="similarity">
    <text evidence="1 12">Belongs to the helicase family. DnaB subfamily.</text>
</comment>
<comment type="catalytic activity">
    <reaction evidence="10 12">
        <text>ATP + H2O = ADP + phosphate + H(+)</text>
        <dbReference type="Rhea" id="RHEA:13065"/>
        <dbReference type="ChEBI" id="CHEBI:15377"/>
        <dbReference type="ChEBI" id="CHEBI:15378"/>
        <dbReference type="ChEBI" id="CHEBI:30616"/>
        <dbReference type="ChEBI" id="CHEBI:43474"/>
        <dbReference type="ChEBI" id="CHEBI:456216"/>
        <dbReference type="EC" id="5.6.2.3"/>
    </reaction>
</comment>
<keyword evidence="15" id="KW-1185">Reference proteome</keyword>
<evidence type="ECO:0000256" key="3">
    <source>
        <dbReference type="ARBA" id="ARBA00022705"/>
    </source>
</evidence>
<keyword evidence="2 12" id="KW-0639">Primosome</keyword>
<name>A0A4R3K6J0_9FIRM</name>
<dbReference type="FunFam" id="3.40.50.300:FF:000076">
    <property type="entry name" value="Replicative DNA helicase"/>
    <property type="match status" value="1"/>
</dbReference>
<reference evidence="14 15" key="1">
    <citation type="submission" date="2019-03" db="EMBL/GenBank/DDBJ databases">
        <title>Genomic Encyclopedia of Type Strains, Phase IV (KMG-IV): sequencing the most valuable type-strain genomes for metagenomic binning, comparative biology and taxonomic classification.</title>
        <authorList>
            <person name="Goeker M."/>
        </authorList>
    </citation>
    <scope>NUCLEOTIDE SEQUENCE [LARGE SCALE GENOMIC DNA]</scope>
    <source>
        <strain evidence="14 15">DSM 20467</strain>
    </source>
</reference>
<dbReference type="InterPro" id="IPR027417">
    <property type="entry name" value="P-loop_NTPase"/>
</dbReference>
<dbReference type="RefSeq" id="WP_132550024.1">
    <property type="nucleotide sequence ID" value="NZ_SMAA01000010.1"/>
</dbReference>
<dbReference type="SUPFAM" id="SSF48024">
    <property type="entry name" value="N-terminal domain of DnaB helicase"/>
    <property type="match status" value="1"/>
</dbReference>
<accession>A0A4R3K6J0</accession>
<dbReference type="GO" id="GO:1990077">
    <property type="term" value="C:primosome complex"/>
    <property type="evidence" value="ECO:0007669"/>
    <property type="project" value="UniProtKB-UniRule"/>
</dbReference>
<dbReference type="NCBIfam" id="TIGR00665">
    <property type="entry name" value="DnaB"/>
    <property type="match status" value="1"/>
</dbReference>
<evidence type="ECO:0000256" key="4">
    <source>
        <dbReference type="ARBA" id="ARBA00022741"/>
    </source>
</evidence>
<dbReference type="GO" id="GO:0003677">
    <property type="term" value="F:DNA binding"/>
    <property type="evidence" value="ECO:0007669"/>
    <property type="project" value="UniProtKB-UniRule"/>
</dbReference>
<dbReference type="InterPro" id="IPR007692">
    <property type="entry name" value="DNA_helicase_DnaB"/>
</dbReference>
<evidence type="ECO:0000256" key="10">
    <source>
        <dbReference type="ARBA" id="ARBA00048954"/>
    </source>
</evidence>
<dbReference type="CDD" id="cd00984">
    <property type="entry name" value="DnaB_C"/>
    <property type="match status" value="1"/>
</dbReference>
<dbReference type="Gene3D" id="1.10.860.10">
    <property type="entry name" value="DNAb Helicase, Chain A"/>
    <property type="match status" value="1"/>
</dbReference>